<keyword evidence="2" id="KW-0805">Transcription regulation</keyword>
<name>A0A6J6EF65_9ZZZZ</name>
<dbReference type="Gene3D" id="1.10.10.10">
    <property type="entry name" value="Winged helix-like DNA-binding domain superfamily/Winged helix DNA-binding domain"/>
    <property type="match status" value="1"/>
</dbReference>
<feature type="domain" description="RNA polymerase sigma-70 region 2" evidence="6">
    <location>
        <begin position="54"/>
        <end position="120"/>
    </location>
</feature>
<feature type="domain" description="RNA polymerase sigma factor 70 region 4 type 2" evidence="7">
    <location>
        <begin position="152"/>
        <end position="200"/>
    </location>
</feature>
<reference evidence="8" key="1">
    <citation type="submission" date="2020-05" db="EMBL/GenBank/DDBJ databases">
        <authorList>
            <person name="Chiriac C."/>
            <person name="Salcher M."/>
            <person name="Ghai R."/>
            <person name="Kavagutti S V."/>
        </authorList>
    </citation>
    <scope>NUCLEOTIDE SEQUENCE</scope>
</reference>
<dbReference type="InterPro" id="IPR007627">
    <property type="entry name" value="RNA_pol_sigma70_r2"/>
</dbReference>
<keyword evidence="3" id="KW-0731">Sigma factor</keyword>
<evidence type="ECO:0000256" key="1">
    <source>
        <dbReference type="ARBA" id="ARBA00010641"/>
    </source>
</evidence>
<gene>
    <name evidence="8" type="ORF">UFOPK1693_00982</name>
</gene>
<dbReference type="InterPro" id="IPR013324">
    <property type="entry name" value="RNA_pol_sigma_r3/r4-like"/>
</dbReference>
<comment type="similarity">
    <text evidence="1">Belongs to the sigma-70 factor family. ECF subfamily.</text>
</comment>
<proteinExistence type="inferred from homology"/>
<dbReference type="SUPFAM" id="SSF88946">
    <property type="entry name" value="Sigma2 domain of RNA polymerase sigma factors"/>
    <property type="match status" value="1"/>
</dbReference>
<accession>A0A6J6EF65</accession>
<dbReference type="GO" id="GO:0016987">
    <property type="term" value="F:sigma factor activity"/>
    <property type="evidence" value="ECO:0007669"/>
    <property type="project" value="UniProtKB-KW"/>
</dbReference>
<dbReference type="NCBIfam" id="TIGR02937">
    <property type="entry name" value="sigma70-ECF"/>
    <property type="match status" value="1"/>
</dbReference>
<dbReference type="CDD" id="cd06171">
    <property type="entry name" value="Sigma70_r4"/>
    <property type="match status" value="1"/>
</dbReference>
<organism evidence="8">
    <name type="scientific">freshwater metagenome</name>
    <dbReference type="NCBI Taxonomy" id="449393"/>
    <lineage>
        <taxon>unclassified sequences</taxon>
        <taxon>metagenomes</taxon>
        <taxon>ecological metagenomes</taxon>
    </lineage>
</organism>
<keyword evidence="5" id="KW-0804">Transcription</keyword>
<protein>
    <submittedName>
        <fullName evidence="8">Unannotated protein</fullName>
    </submittedName>
</protein>
<dbReference type="InterPro" id="IPR014284">
    <property type="entry name" value="RNA_pol_sigma-70_dom"/>
</dbReference>
<keyword evidence="4" id="KW-0238">DNA-binding</keyword>
<dbReference type="InterPro" id="IPR039425">
    <property type="entry name" value="RNA_pol_sigma-70-like"/>
</dbReference>
<dbReference type="PANTHER" id="PTHR43133">
    <property type="entry name" value="RNA POLYMERASE ECF-TYPE SIGMA FACTO"/>
    <property type="match status" value="1"/>
</dbReference>
<dbReference type="GO" id="GO:0006352">
    <property type="term" value="P:DNA-templated transcription initiation"/>
    <property type="evidence" value="ECO:0007669"/>
    <property type="project" value="InterPro"/>
</dbReference>
<dbReference type="SUPFAM" id="SSF88659">
    <property type="entry name" value="Sigma3 and sigma4 domains of RNA polymerase sigma factors"/>
    <property type="match status" value="1"/>
</dbReference>
<dbReference type="InterPro" id="IPR013325">
    <property type="entry name" value="RNA_pol_sigma_r2"/>
</dbReference>
<sequence>MAEKEEFREDPLEQLLDEETDEEFGLPEFKEHFADTLTPAVLKDWTAADFASIYVRFRPHLERHARRFLVNPSQVEEVVQDAFLYLMTTLPELDSELGVLKFLKWKVRLLCLDVIRINSRASFAPIDEQPEMAAPTPEMSQALERADDAAIVALALAKLQPRHREVLIASIYEEKATDVVAAQMGLSENATRQLLFRARSAFKKALIGEADTAGLSVGQILSLAARKAAAESGKYISAAGAFLLVLAVSFGILPNISQPVAPVAEPAQSQPAAEPEVLVEDEAVVDEPAEELVAEAAPAQQVSAPATSTVAAPVVAAPEPIFDEFSLASILQTNVSQAGYYTNSYASSDFLSAGFRASSIEIFGGTGISAFLDINYSNRTVYNVVFQMWVDGKRYYAVAENASAVTNSVVGGYEVVHRSSDFWVVDDRGNVFDQSPLANATAIVTLTLDTNGAPMKAALQVQKAS</sequence>
<evidence type="ECO:0000259" key="7">
    <source>
        <dbReference type="Pfam" id="PF08281"/>
    </source>
</evidence>
<dbReference type="InterPro" id="IPR013249">
    <property type="entry name" value="RNA_pol_sigma70_r4_t2"/>
</dbReference>
<dbReference type="InterPro" id="IPR036388">
    <property type="entry name" value="WH-like_DNA-bd_sf"/>
</dbReference>
<dbReference type="Pfam" id="PF08281">
    <property type="entry name" value="Sigma70_r4_2"/>
    <property type="match status" value="1"/>
</dbReference>
<dbReference type="GO" id="GO:0003677">
    <property type="term" value="F:DNA binding"/>
    <property type="evidence" value="ECO:0007669"/>
    <property type="project" value="UniProtKB-KW"/>
</dbReference>
<dbReference type="Gene3D" id="1.10.1740.10">
    <property type="match status" value="1"/>
</dbReference>
<evidence type="ECO:0000256" key="5">
    <source>
        <dbReference type="ARBA" id="ARBA00023163"/>
    </source>
</evidence>
<dbReference type="EMBL" id="CAEZTO010000019">
    <property type="protein sequence ID" value="CAB4575191.1"/>
    <property type="molecule type" value="Genomic_DNA"/>
</dbReference>
<evidence type="ECO:0000256" key="2">
    <source>
        <dbReference type="ARBA" id="ARBA00023015"/>
    </source>
</evidence>
<dbReference type="Pfam" id="PF04542">
    <property type="entry name" value="Sigma70_r2"/>
    <property type="match status" value="1"/>
</dbReference>
<evidence type="ECO:0000256" key="4">
    <source>
        <dbReference type="ARBA" id="ARBA00023125"/>
    </source>
</evidence>
<dbReference type="PANTHER" id="PTHR43133:SF8">
    <property type="entry name" value="RNA POLYMERASE SIGMA FACTOR HI_1459-RELATED"/>
    <property type="match status" value="1"/>
</dbReference>
<evidence type="ECO:0000259" key="6">
    <source>
        <dbReference type="Pfam" id="PF04542"/>
    </source>
</evidence>
<evidence type="ECO:0000313" key="8">
    <source>
        <dbReference type="EMBL" id="CAB4575191.1"/>
    </source>
</evidence>
<evidence type="ECO:0000256" key="3">
    <source>
        <dbReference type="ARBA" id="ARBA00023082"/>
    </source>
</evidence>
<dbReference type="AlphaFoldDB" id="A0A6J6EF65"/>